<dbReference type="Proteomes" id="UP000515561">
    <property type="component" value="Chromosome"/>
</dbReference>
<dbReference type="InterPro" id="IPR010071">
    <property type="entry name" value="AA_adenyl_dom"/>
</dbReference>
<dbReference type="Gene3D" id="3.30.559.10">
    <property type="entry name" value="Chloramphenicol acetyltransferase-like domain"/>
    <property type="match status" value="2"/>
</dbReference>
<evidence type="ECO:0000256" key="1">
    <source>
        <dbReference type="ARBA" id="ARBA00001957"/>
    </source>
</evidence>
<dbReference type="PROSITE" id="PS00012">
    <property type="entry name" value="PHOSPHOPANTETHEINE"/>
    <property type="match status" value="1"/>
</dbReference>
<comment type="cofactor">
    <cofactor evidence="1">
        <name>pantetheine 4'-phosphate</name>
        <dbReference type="ChEBI" id="CHEBI:47942"/>
    </cofactor>
</comment>
<proteinExistence type="predicted"/>
<dbReference type="InterPro" id="IPR023213">
    <property type="entry name" value="CAT-like_dom_sf"/>
</dbReference>
<dbReference type="GO" id="GO:0003824">
    <property type="term" value="F:catalytic activity"/>
    <property type="evidence" value="ECO:0007669"/>
    <property type="project" value="InterPro"/>
</dbReference>
<keyword evidence="3" id="KW-0597">Phosphoprotein</keyword>
<evidence type="ECO:0000313" key="5">
    <source>
        <dbReference type="EMBL" id="BCJ94145.1"/>
    </source>
</evidence>
<evidence type="ECO:0000256" key="4">
    <source>
        <dbReference type="ARBA" id="ARBA00023194"/>
    </source>
</evidence>
<dbReference type="Gene3D" id="3.40.50.12780">
    <property type="entry name" value="N-terminal domain of ligase-like"/>
    <property type="match status" value="1"/>
</dbReference>
<dbReference type="PANTHER" id="PTHR45398:SF1">
    <property type="entry name" value="ENZYME, PUTATIVE (JCVI)-RELATED"/>
    <property type="match status" value="1"/>
</dbReference>
<dbReference type="GO" id="GO:0008610">
    <property type="term" value="P:lipid biosynthetic process"/>
    <property type="evidence" value="ECO:0007669"/>
    <property type="project" value="UniProtKB-ARBA"/>
</dbReference>
<dbReference type="PROSITE" id="PS50075">
    <property type="entry name" value="CARRIER"/>
    <property type="match status" value="1"/>
</dbReference>
<dbReference type="InterPro" id="IPR000873">
    <property type="entry name" value="AMP-dep_synth/lig_dom"/>
</dbReference>
<dbReference type="NCBIfam" id="TIGR01720">
    <property type="entry name" value="NRPS-para261"/>
    <property type="match status" value="1"/>
</dbReference>
<dbReference type="InterPro" id="IPR020459">
    <property type="entry name" value="AMP-binding"/>
</dbReference>
<sequence length="1482" mass="172552">MNVHPLSNAQKRIWFTQKKYENSSLFNIGGMVKINGNVDVLALKQAISNTILHNPALKLRLIEKNNEIYQYISSETGIVDFIDFSCEKEEEKAFMEWYDEQAKTPFKMINCPLYYFSIFKISDNKTGYFIKLHHIIADGWSIQLLTDQITNEYENVIMKHCENDERNTYFIEEKPSYINFVYNEESQSKHMDKAKKYWNEMYSKMPELSSVPCTNLNGQRMSFIPDDSMQVKIEQYIKKQKISLNTFLIFIYILYSYKKSGTKDIIIGMPLLGRKGKVERQTFGTFTNTMPYRYVIDKKEKLVDILKNISIDLKNNLRYQNYPYNLLHSELRLAENGIGSLYNICVNYYNTDINTTFGGFKVENKEFYNGQQEYALQIIIRHWNNIKLQLDFDFQTDLFSEKQIKDMYQQFIILMNQVILNDSNKVGDLFLIDDEDKVKIIDTLNQTGKVYPKDKTWFAFFHKIVHQKPDNIAISQRKESITYQELDRFSNRIANTMILAGVKKGDVVAVLPEYDIQSIAIIVAIMKCGGVYLPIDIHFPIGRVNEILHNSDADFLIAKENHSNFRGRFFSYRELLSDSSNNETINCCEASDIAYIIYTSGSTGTPKGVMITHSNFMNYLCWAKESYIKLDKEIFALYSSFSFDFTMTSIFLPLISGNEIRIYNNMKEDNIFKEIIEENKATILKLTPSHITLIQDIKIMDSSIHTFIVGGENLKTIVCEQLSCRFNNKVNIYNEYGPTETTIGCMIYLYDKDKSESIPIGKPIANTTIYILDQDMKPVPNNTLGEIYIGGAGVSKGYYRSSKETCKRFLQSPYRKDEIIYKTGDRAYRDDTGNIIFSGRLDNEIKMRGNRINISEIEQKILLSNIVKDVFVKTFQNKNDTLQLCAYIIPNDLFDIHKLCDYLKEHLPSYMIPYYFSTLDKFPLTFNGKINVNKLPEPLMPLKKLNINKSIKAHEILLNVVKDIVNENSTLEDNFYALGGDSIKAIQLSSRLSEQGYELTVQDILSYPDLYDMAYYIKAKTKIRYEQGTCSGNIIKTPIISWFFDQKFEKEGHYNQSILLELFQVIPLETLDKVFLELIRHHDILRLNYDKEMKGLYYNNEHLNTVSFINVINLEGESVNHILDVINTNISYNFDLKNNLLIKPYLLKSSKRCYLYITVHHLVIDGVSWRILLEDFTTLLKQVTNEQTLLLPEKTISYDQYAEKYCDWASKKNIDINFWNSILRIENCLVRNSNGHTTCAETVKTEIQLNQEMTENLLGCANEPYHTKPNELLLIALVQAVNQVFSSNELVLELESHGRDIMEGVNTNRTIGWFTNMYPIRLNIQAADLQVQIKSLKEQIREGVRKGYEYGILKYLQKQDLPGKRMICFNYLGEYKEKQNDYFTLKQLLFDCNMSEKNQIPYLIDVNAVVVDKRTIISIKFDKNKFDCSQIEKFNQCFEKELKKIVEHCVGLKESIFTPTDFDLVDLTQEELDYLLQMKADE</sequence>
<dbReference type="Gene3D" id="3.30.300.30">
    <property type="match status" value="1"/>
</dbReference>
<keyword evidence="6" id="KW-1185">Reference proteome</keyword>
<dbReference type="InterPro" id="IPR006162">
    <property type="entry name" value="Ppantetheine_attach_site"/>
</dbReference>
<dbReference type="Gene3D" id="3.30.559.30">
    <property type="entry name" value="Nonribosomal peptide synthetase, condensation domain"/>
    <property type="match status" value="2"/>
</dbReference>
<dbReference type="InterPro" id="IPR045851">
    <property type="entry name" value="AMP-bd_C_sf"/>
</dbReference>
<dbReference type="PANTHER" id="PTHR45398">
    <property type="match status" value="1"/>
</dbReference>
<dbReference type="GO" id="GO:0017000">
    <property type="term" value="P:antibiotic biosynthetic process"/>
    <property type="evidence" value="ECO:0007669"/>
    <property type="project" value="UniProtKB-KW"/>
</dbReference>
<dbReference type="SUPFAM" id="SSF56801">
    <property type="entry name" value="Acetyl-CoA synthetase-like"/>
    <property type="match status" value="1"/>
</dbReference>
<dbReference type="NCBIfam" id="TIGR01733">
    <property type="entry name" value="AA-adenyl-dom"/>
    <property type="match status" value="1"/>
</dbReference>
<dbReference type="InterPro" id="IPR042099">
    <property type="entry name" value="ANL_N_sf"/>
</dbReference>
<name>A0A6S6R3U6_9FIRM</name>
<reference evidence="5 6" key="1">
    <citation type="journal article" date="2016" name="Int. J. Syst. Evol. Microbiol.">
        <title>Descriptions of Anaerotaenia torta gen. nov., sp. nov. and Anaerocolumna cellulosilytica gen. nov., sp. nov. isolated from a methanogenic reactor of cattle waste.</title>
        <authorList>
            <person name="Uek A."/>
            <person name="Ohtaki Y."/>
            <person name="Kaku N."/>
            <person name="Ueki K."/>
        </authorList>
    </citation>
    <scope>NUCLEOTIDE SEQUENCE [LARGE SCALE GENOMIC DNA]</scope>
    <source>
        <strain evidence="5 6">SN021</strain>
    </source>
</reference>
<dbReference type="PROSITE" id="PS00455">
    <property type="entry name" value="AMP_BINDING"/>
    <property type="match status" value="1"/>
</dbReference>
<evidence type="ECO:0000256" key="2">
    <source>
        <dbReference type="ARBA" id="ARBA00022450"/>
    </source>
</evidence>
<dbReference type="Pfam" id="PF00668">
    <property type="entry name" value="Condensation"/>
    <property type="match status" value="2"/>
</dbReference>
<dbReference type="InterPro" id="IPR020845">
    <property type="entry name" value="AMP-binding_CS"/>
</dbReference>
<evidence type="ECO:0000256" key="3">
    <source>
        <dbReference type="ARBA" id="ARBA00022553"/>
    </source>
</evidence>
<dbReference type="InterPro" id="IPR010060">
    <property type="entry name" value="NRPS_synth"/>
</dbReference>
<dbReference type="SUPFAM" id="SSF47336">
    <property type="entry name" value="ACP-like"/>
    <property type="match status" value="1"/>
</dbReference>
<keyword evidence="2" id="KW-0596">Phosphopantetheine</keyword>
<dbReference type="InterPro" id="IPR036736">
    <property type="entry name" value="ACP-like_sf"/>
</dbReference>
<dbReference type="InterPro" id="IPR001242">
    <property type="entry name" value="Condensation_dom"/>
</dbReference>
<accession>A0A6S6R3U6</accession>
<dbReference type="Pfam" id="PF00550">
    <property type="entry name" value="PP-binding"/>
    <property type="match status" value="1"/>
</dbReference>
<dbReference type="SUPFAM" id="SSF52777">
    <property type="entry name" value="CoA-dependent acyltransferases"/>
    <property type="match status" value="4"/>
</dbReference>
<evidence type="ECO:0000313" key="6">
    <source>
        <dbReference type="Proteomes" id="UP000515561"/>
    </source>
</evidence>
<gene>
    <name evidence="5" type="ORF">acsn021_17140</name>
</gene>
<protein>
    <submittedName>
        <fullName evidence="5">Uncharacterized protein</fullName>
    </submittedName>
</protein>
<dbReference type="KEGG" id="acel:acsn021_17140"/>
<dbReference type="Pfam" id="PF00501">
    <property type="entry name" value="AMP-binding"/>
    <property type="match status" value="1"/>
</dbReference>
<dbReference type="EMBL" id="AP023367">
    <property type="protein sequence ID" value="BCJ94145.1"/>
    <property type="molecule type" value="Genomic_DNA"/>
</dbReference>
<dbReference type="Gene3D" id="1.10.1200.10">
    <property type="entry name" value="ACP-like"/>
    <property type="match status" value="1"/>
</dbReference>
<keyword evidence="4" id="KW-0045">Antibiotic biosynthesis</keyword>
<dbReference type="PRINTS" id="PR00154">
    <property type="entry name" value="AMPBINDING"/>
</dbReference>
<organism evidence="5 6">
    <name type="scientific">Anaerocolumna cellulosilytica</name>
    <dbReference type="NCBI Taxonomy" id="433286"/>
    <lineage>
        <taxon>Bacteria</taxon>
        <taxon>Bacillati</taxon>
        <taxon>Bacillota</taxon>
        <taxon>Clostridia</taxon>
        <taxon>Lachnospirales</taxon>
        <taxon>Lachnospiraceae</taxon>
        <taxon>Anaerocolumna</taxon>
    </lineage>
</organism>
<dbReference type="RefSeq" id="WP_184091403.1">
    <property type="nucleotide sequence ID" value="NZ_AP023367.1"/>
</dbReference>
<dbReference type="InterPro" id="IPR009081">
    <property type="entry name" value="PP-bd_ACP"/>
</dbReference>